<evidence type="ECO:0000256" key="5">
    <source>
        <dbReference type="SAM" id="MobiDB-lite"/>
    </source>
</evidence>
<dbReference type="AlphaFoldDB" id="A0A3N0V5W8"/>
<dbReference type="GO" id="GO:0034605">
    <property type="term" value="P:cellular response to heat"/>
    <property type="evidence" value="ECO:0007669"/>
    <property type="project" value="InterPro"/>
</dbReference>
<comment type="caution">
    <text evidence="7">The sequence shown here is derived from an EMBL/GenBank/DDBJ whole genome shotgun (WGS) entry which is preliminary data.</text>
</comment>
<feature type="domain" description="RNA-binding S4" evidence="6">
    <location>
        <begin position="15"/>
        <end position="81"/>
    </location>
</feature>
<keyword evidence="2 4" id="KW-0694">RNA-binding</keyword>
<dbReference type="GO" id="GO:0003727">
    <property type="term" value="F:single-stranded RNA binding"/>
    <property type="evidence" value="ECO:0007669"/>
    <property type="project" value="InterPro"/>
</dbReference>
<organism evidence="7 8">
    <name type="scientific">Pseudomethylobacillus aquaticus</name>
    <dbReference type="NCBI Taxonomy" id="2676064"/>
    <lineage>
        <taxon>Bacteria</taxon>
        <taxon>Pseudomonadati</taxon>
        <taxon>Pseudomonadota</taxon>
        <taxon>Betaproteobacteria</taxon>
        <taxon>Nitrosomonadales</taxon>
        <taxon>Methylophilaceae</taxon>
        <taxon>Pseudomethylobacillus</taxon>
    </lineage>
</organism>
<dbReference type="SMART" id="SM00363">
    <property type="entry name" value="S4"/>
    <property type="match status" value="1"/>
</dbReference>
<name>A0A3N0V5W8_9PROT</name>
<dbReference type="GO" id="GO:0003677">
    <property type="term" value="F:DNA binding"/>
    <property type="evidence" value="ECO:0007669"/>
    <property type="project" value="UniProtKB-KW"/>
</dbReference>
<keyword evidence="3" id="KW-0238">DNA-binding</keyword>
<reference evidence="7 8" key="1">
    <citation type="submission" date="2018-10" db="EMBL/GenBank/DDBJ databases">
        <authorList>
            <person name="Chen W.-M."/>
        </authorList>
    </citation>
    <scope>NUCLEOTIDE SEQUENCE [LARGE SCALE GENOMIC DNA]</scope>
    <source>
        <strain evidence="7 8">H-5</strain>
    </source>
</reference>
<comment type="similarity">
    <text evidence="1">Belongs to the HSP15 family.</text>
</comment>
<dbReference type="CDD" id="cd00165">
    <property type="entry name" value="S4"/>
    <property type="match status" value="1"/>
</dbReference>
<evidence type="ECO:0000259" key="6">
    <source>
        <dbReference type="SMART" id="SM00363"/>
    </source>
</evidence>
<dbReference type="InterPro" id="IPR002942">
    <property type="entry name" value="S4_RNA-bd"/>
</dbReference>
<dbReference type="EMBL" id="RJVP01000001">
    <property type="protein sequence ID" value="ROH88113.1"/>
    <property type="molecule type" value="Genomic_DNA"/>
</dbReference>
<evidence type="ECO:0000256" key="3">
    <source>
        <dbReference type="ARBA" id="ARBA00023125"/>
    </source>
</evidence>
<dbReference type="RefSeq" id="WP_123236107.1">
    <property type="nucleotide sequence ID" value="NZ_RJVP01000001.1"/>
</dbReference>
<dbReference type="InterPro" id="IPR025708">
    <property type="entry name" value="HSP15"/>
</dbReference>
<evidence type="ECO:0000256" key="2">
    <source>
        <dbReference type="ARBA" id="ARBA00022884"/>
    </source>
</evidence>
<accession>A0A3N0V5W8</accession>
<evidence type="ECO:0000313" key="7">
    <source>
        <dbReference type="EMBL" id="ROH88113.1"/>
    </source>
</evidence>
<dbReference type="PROSITE" id="PS50889">
    <property type="entry name" value="S4"/>
    <property type="match status" value="1"/>
</dbReference>
<proteinExistence type="inferred from homology"/>
<protein>
    <submittedName>
        <fullName evidence="7">RNA-binding protein</fullName>
    </submittedName>
</protein>
<dbReference type="Gene3D" id="3.10.290.10">
    <property type="entry name" value="RNA-binding S4 domain"/>
    <property type="match status" value="1"/>
</dbReference>
<dbReference type="SUPFAM" id="SSF55174">
    <property type="entry name" value="Alpha-L RNA-binding motif"/>
    <property type="match status" value="1"/>
</dbReference>
<feature type="region of interest" description="Disordered" evidence="5">
    <location>
        <begin position="106"/>
        <end position="138"/>
    </location>
</feature>
<evidence type="ECO:0000313" key="8">
    <source>
        <dbReference type="Proteomes" id="UP000275137"/>
    </source>
</evidence>
<evidence type="ECO:0000256" key="1">
    <source>
        <dbReference type="ARBA" id="ARBA00008396"/>
    </source>
</evidence>
<dbReference type="Proteomes" id="UP000275137">
    <property type="component" value="Unassembled WGS sequence"/>
</dbReference>
<dbReference type="GO" id="GO:0043023">
    <property type="term" value="F:ribosomal large subunit binding"/>
    <property type="evidence" value="ECO:0007669"/>
    <property type="project" value="InterPro"/>
</dbReference>
<sequence>MKKTDKDNDQEDNKCRLDKWLWAARFFKTRSLATDAVDSGKVHIDGDRVKPAREMRIGMTLSIRNKDMDIEVTVRALSNQRRGAPEAALLYEETAASVAKREAAAITREADHAQRERGAGRPTKRQLRDIKRYTGGSW</sequence>
<evidence type="ECO:0000256" key="4">
    <source>
        <dbReference type="PROSITE-ProRule" id="PRU00182"/>
    </source>
</evidence>
<gene>
    <name evidence="7" type="ORF">ED236_01140</name>
</gene>
<feature type="compositionally biased region" description="Basic and acidic residues" evidence="5">
    <location>
        <begin position="106"/>
        <end position="119"/>
    </location>
</feature>
<dbReference type="PIRSF" id="PIRSF016821">
    <property type="entry name" value="HSP15"/>
    <property type="match status" value="1"/>
</dbReference>
<keyword evidence="8" id="KW-1185">Reference proteome</keyword>
<dbReference type="Pfam" id="PF01479">
    <property type="entry name" value="S4"/>
    <property type="match status" value="1"/>
</dbReference>
<dbReference type="InterPro" id="IPR036986">
    <property type="entry name" value="S4_RNA-bd_sf"/>
</dbReference>